<evidence type="ECO:0000313" key="2">
    <source>
        <dbReference type="Proteomes" id="UP001606305"/>
    </source>
</evidence>
<sequence length="271" mass="31393">MKFTYRATLVDRETGRLRNTTETIETDTWLARIADPARPLYGNALEIFERNLAPYARDEEVENFFSMYLNTYFEWKKFNIVLTFEYAMYMWAEYKAGRISSKVWAAVLSVAWQSGARGMMACVVLTTAQVREMFQAADRHTLLRLSSSNDEDMNALYDSLPETFTVYRGVSTGIEHFEDGFSWTRDMTEPMRFATLNCQSKKEIPGFLTATIRKAAVLGLFAFEGEVVVDPAVPKLDVRREFLRGNELRKFHKQFDVQANTQDLLQNWALR</sequence>
<proteinExistence type="predicted"/>
<comment type="caution">
    <text evidence="1">The sequence shown here is derived from an EMBL/GenBank/DDBJ whole genome shotgun (WGS) entry which is preliminary data.</text>
</comment>
<organism evidence="1 2">
    <name type="scientific">Pelomonas nitida</name>
    <dbReference type="NCBI Taxonomy" id="3299027"/>
    <lineage>
        <taxon>Bacteria</taxon>
        <taxon>Pseudomonadati</taxon>
        <taxon>Pseudomonadota</taxon>
        <taxon>Betaproteobacteria</taxon>
        <taxon>Burkholderiales</taxon>
        <taxon>Sphaerotilaceae</taxon>
        <taxon>Roseateles</taxon>
    </lineage>
</organism>
<accession>A0ABW7GBR7</accession>
<dbReference type="EMBL" id="JBIGIA010000021">
    <property type="protein sequence ID" value="MFG6459397.1"/>
    <property type="molecule type" value="Genomic_DNA"/>
</dbReference>
<name>A0ABW7GBR7_9BURK</name>
<keyword evidence="2" id="KW-1185">Reference proteome</keyword>
<dbReference type="RefSeq" id="WP_394491347.1">
    <property type="nucleotide sequence ID" value="NZ_JBIGIA010000021.1"/>
</dbReference>
<dbReference type="Proteomes" id="UP001606305">
    <property type="component" value="Unassembled WGS sequence"/>
</dbReference>
<evidence type="ECO:0000313" key="1">
    <source>
        <dbReference type="EMBL" id="MFG6459397.1"/>
    </source>
</evidence>
<gene>
    <name evidence="1" type="ORF">ACG00X_21390</name>
</gene>
<protein>
    <submittedName>
        <fullName evidence="1">Uncharacterized protein</fullName>
    </submittedName>
</protein>
<reference evidence="1 2" key="1">
    <citation type="submission" date="2024-09" db="EMBL/GenBank/DDBJ databases">
        <title>Novel species of the genus Pelomonas and Roseateles isolated from streams.</title>
        <authorList>
            <person name="Lu H."/>
        </authorList>
    </citation>
    <scope>NUCLEOTIDE SEQUENCE [LARGE SCALE GENOMIC DNA]</scope>
    <source>
        <strain evidence="1 2">BYS96W</strain>
    </source>
</reference>